<dbReference type="PROSITE" id="PS50893">
    <property type="entry name" value="ABC_TRANSPORTER_2"/>
    <property type="match status" value="1"/>
</dbReference>
<dbReference type="SMART" id="SM00382">
    <property type="entry name" value="AAA"/>
    <property type="match status" value="1"/>
</dbReference>
<dbReference type="GO" id="GO:0005524">
    <property type="term" value="F:ATP binding"/>
    <property type="evidence" value="ECO:0007669"/>
    <property type="project" value="UniProtKB-KW"/>
</dbReference>
<sequence length="275" mass="30330">MSFSPSSHSLSGVEPAGAGAPLSASPDQPLIVYRGVGKYFDSRQVLHDINLEIFPGETLVILGRSGSGKTVLTSMLVGLLTPEEGTITVAGKDLTRFKTDEDWRELRLATGYLFQGSALYDSMTVGENVAFPMEQQTDWTREEIERRVREKLAQVGLEEAINLNPAELSGGMKRRAALARSLALDPTLIIYDEPTSGLDPITGDEIGRLIRRLQQNLGVTSVVVTHDLRLTEQVADRVALLFEGTIAFLGTFQEFRQSSNQEARRFLHREEDAPK</sequence>
<protein>
    <submittedName>
        <fullName evidence="6">ATP-binding cassette domain-containing protein</fullName>
    </submittedName>
</protein>
<dbReference type="SUPFAM" id="SSF52540">
    <property type="entry name" value="P-loop containing nucleoside triphosphate hydrolases"/>
    <property type="match status" value="1"/>
</dbReference>
<accession>A0A7C3V3V1</accession>
<evidence type="ECO:0000256" key="1">
    <source>
        <dbReference type="ARBA" id="ARBA00022448"/>
    </source>
</evidence>
<reference evidence="6" key="1">
    <citation type="journal article" date="2020" name="mSystems">
        <title>Genome- and Community-Level Interaction Insights into Carbon Utilization and Element Cycling Functions of Hydrothermarchaeota in Hydrothermal Sediment.</title>
        <authorList>
            <person name="Zhou Z."/>
            <person name="Liu Y."/>
            <person name="Xu W."/>
            <person name="Pan J."/>
            <person name="Luo Z.H."/>
            <person name="Li M."/>
        </authorList>
    </citation>
    <scope>NUCLEOTIDE SEQUENCE [LARGE SCALE GENOMIC DNA]</scope>
    <source>
        <strain evidence="6">SpSt-897</strain>
    </source>
</reference>
<comment type="caution">
    <text evidence="6">The sequence shown here is derived from an EMBL/GenBank/DDBJ whole genome shotgun (WGS) entry which is preliminary data.</text>
</comment>
<organism evidence="6">
    <name type="scientific">Desulfobacca acetoxidans</name>
    <dbReference type="NCBI Taxonomy" id="60893"/>
    <lineage>
        <taxon>Bacteria</taxon>
        <taxon>Pseudomonadati</taxon>
        <taxon>Thermodesulfobacteriota</taxon>
        <taxon>Desulfobaccia</taxon>
        <taxon>Desulfobaccales</taxon>
        <taxon>Desulfobaccaceae</taxon>
        <taxon>Desulfobacca</taxon>
    </lineage>
</organism>
<keyword evidence="2" id="KW-0547">Nucleotide-binding</keyword>
<feature type="domain" description="ABC transporter" evidence="5">
    <location>
        <begin position="31"/>
        <end position="268"/>
    </location>
</feature>
<gene>
    <name evidence="6" type="ORF">ENW96_02055</name>
</gene>
<evidence type="ECO:0000259" key="5">
    <source>
        <dbReference type="PROSITE" id="PS50893"/>
    </source>
</evidence>
<dbReference type="PROSITE" id="PS00211">
    <property type="entry name" value="ABC_TRANSPORTER_1"/>
    <property type="match status" value="1"/>
</dbReference>
<dbReference type="InterPro" id="IPR003439">
    <property type="entry name" value="ABC_transporter-like_ATP-bd"/>
</dbReference>
<dbReference type="Gene3D" id="3.40.50.300">
    <property type="entry name" value="P-loop containing nucleotide triphosphate hydrolases"/>
    <property type="match status" value="1"/>
</dbReference>
<dbReference type="GO" id="GO:0016887">
    <property type="term" value="F:ATP hydrolysis activity"/>
    <property type="evidence" value="ECO:0007669"/>
    <property type="project" value="InterPro"/>
</dbReference>
<name>A0A7C3V3V1_9BACT</name>
<keyword evidence="3 6" id="KW-0067">ATP-binding</keyword>
<dbReference type="InterPro" id="IPR027417">
    <property type="entry name" value="P-loop_NTPase"/>
</dbReference>
<feature type="compositionally biased region" description="Polar residues" evidence="4">
    <location>
        <begin position="1"/>
        <end position="10"/>
    </location>
</feature>
<dbReference type="AlphaFoldDB" id="A0A7C3V3V1"/>
<evidence type="ECO:0000256" key="4">
    <source>
        <dbReference type="SAM" id="MobiDB-lite"/>
    </source>
</evidence>
<proteinExistence type="predicted"/>
<dbReference type="Pfam" id="PF00005">
    <property type="entry name" value="ABC_tran"/>
    <property type="match status" value="1"/>
</dbReference>
<dbReference type="InterPro" id="IPR017871">
    <property type="entry name" value="ABC_transporter-like_CS"/>
</dbReference>
<dbReference type="PANTHER" id="PTHR43023">
    <property type="entry name" value="PROTEIN TRIGALACTOSYLDIACYLGLYCEROL 3, CHLOROPLASTIC"/>
    <property type="match status" value="1"/>
</dbReference>
<feature type="region of interest" description="Disordered" evidence="4">
    <location>
        <begin position="1"/>
        <end position="21"/>
    </location>
</feature>
<evidence type="ECO:0000256" key="3">
    <source>
        <dbReference type="ARBA" id="ARBA00022840"/>
    </source>
</evidence>
<dbReference type="InterPro" id="IPR003593">
    <property type="entry name" value="AAA+_ATPase"/>
</dbReference>
<evidence type="ECO:0000256" key="2">
    <source>
        <dbReference type="ARBA" id="ARBA00022741"/>
    </source>
</evidence>
<keyword evidence="1" id="KW-0813">Transport</keyword>
<dbReference type="PANTHER" id="PTHR43023:SF6">
    <property type="entry name" value="INTERMEMBRANE PHOSPHOLIPID TRANSPORT SYSTEM ATP-BINDING PROTEIN MLAF"/>
    <property type="match status" value="1"/>
</dbReference>
<dbReference type="EMBL" id="DTMF01000054">
    <property type="protein sequence ID" value="HGF33155.1"/>
    <property type="molecule type" value="Genomic_DNA"/>
</dbReference>
<evidence type="ECO:0000313" key="6">
    <source>
        <dbReference type="EMBL" id="HGF33155.1"/>
    </source>
</evidence>